<evidence type="ECO:0000313" key="4">
    <source>
        <dbReference type="Proteomes" id="UP000194632"/>
    </source>
</evidence>
<dbReference type="InterPro" id="IPR000120">
    <property type="entry name" value="Amidase"/>
</dbReference>
<keyword evidence="4" id="KW-1185">Reference proteome</keyword>
<dbReference type="OrthoDB" id="182039at2"/>
<dbReference type="NCBIfam" id="NF006043">
    <property type="entry name" value="PRK08186.1"/>
    <property type="match status" value="1"/>
</dbReference>
<sequence>MTSRVTAFFDALDRVRRPEVWIDIRDRLGVTRETSAAAGPLAGLLLAVKNNVDVAGLPTTAGCPGFADGPAVADAEAVARLRAAGATVVGSTNLDQFATGLVGQRSPFGGVRDARRPDYISGGSSSGSAVAVALGLADIAIGTDTAGSGRVPAALQGIVGIKPTLGMVSTRGLVPACRSWDAVTIMARDLDTANTAMAHMAGGPDARPIPADAPLAAPPRARVAIPAELPGMAPAWVEAFSATVTRLRADGVVVEPIPFTAFAEAARLLYDGGLVAERHAAVGRFVDDNHVEGDHVEGDAAGIDPTVGGIISAAGRIPASRMVRDLARLEQLRRRAMDALDGFDALMVPTVPDHPSIADVRADPVGVNSRLGIYTNFANLFDMCGVATPAGTAGGAQFGVTVLGRAFGDAVALDLARRVFVEPETVAAPGATAPLGPTGPWIESAGAPFVDLFVVGAHLPGQPLEHELTGRGARYVGTAATSPAYRLYALDTRPPKPGLVHTNGGGAEIAGGVWRVPSAGFASFVRALPSPMSVGPVELSDGRMITGFGCATSALDSAVDITAHGGWLRYLDREVSVRADVDGPSRLVAGITG</sequence>
<evidence type="ECO:0000313" key="3">
    <source>
        <dbReference type="EMBL" id="OUC80129.1"/>
    </source>
</evidence>
<dbReference type="Pfam" id="PF21986">
    <property type="entry name" value="AH_C"/>
    <property type="match status" value="1"/>
</dbReference>
<dbReference type="Pfam" id="PF01425">
    <property type="entry name" value="Amidase"/>
    <property type="match status" value="1"/>
</dbReference>
<gene>
    <name evidence="3" type="ORF">CA982_05430</name>
</gene>
<dbReference type="Proteomes" id="UP000194632">
    <property type="component" value="Unassembled WGS sequence"/>
</dbReference>
<feature type="domain" description="Amidase" evidence="1">
    <location>
        <begin position="32"/>
        <end position="410"/>
    </location>
</feature>
<feature type="domain" description="Allophanate hydrolase C-terminal" evidence="2">
    <location>
        <begin position="450"/>
        <end position="571"/>
    </location>
</feature>
<reference evidence="3 4" key="1">
    <citation type="submission" date="2017-05" db="EMBL/GenBank/DDBJ databases">
        <title>Biotechnological potential of actinobacteria isolated from South African environments.</title>
        <authorList>
            <person name="Le Roes-Hill M."/>
            <person name="Prins A."/>
            <person name="Durrell K.A."/>
        </authorList>
    </citation>
    <scope>NUCLEOTIDE SEQUENCE [LARGE SCALE GENOMIC DNA]</scope>
    <source>
        <strain evidence="3">BS2</strain>
    </source>
</reference>
<dbReference type="SUPFAM" id="SSF75304">
    <property type="entry name" value="Amidase signature (AS) enzymes"/>
    <property type="match status" value="1"/>
</dbReference>
<dbReference type="InterPro" id="IPR014085">
    <property type="entry name" value="Allophanate_hydrolase"/>
</dbReference>
<dbReference type="Gene3D" id="3.10.490.10">
    <property type="entry name" value="Gamma-glutamyl cyclotransferase-like"/>
    <property type="match status" value="1"/>
</dbReference>
<dbReference type="EMBL" id="NGFO01000004">
    <property type="protein sequence ID" value="OUC80129.1"/>
    <property type="molecule type" value="Genomic_DNA"/>
</dbReference>
<evidence type="ECO:0000259" key="1">
    <source>
        <dbReference type="Pfam" id="PF01425"/>
    </source>
</evidence>
<dbReference type="AlphaFoldDB" id="A0A243QEC9"/>
<dbReference type="STRING" id="417102.CA982_05430"/>
<dbReference type="NCBIfam" id="TIGR02713">
    <property type="entry name" value="allophanate_hyd"/>
    <property type="match status" value="1"/>
</dbReference>
<evidence type="ECO:0000259" key="2">
    <source>
        <dbReference type="Pfam" id="PF21986"/>
    </source>
</evidence>
<dbReference type="PANTHER" id="PTHR11895">
    <property type="entry name" value="TRANSAMIDASE"/>
    <property type="match status" value="1"/>
</dbReference>
<dbReference type="GO" id="GO:0016787">
    <property type="term" value="F:hydrolase activity"/>
    <property type="evidence" value="ECO:0007669"/>
    <property type="project" value="UniProtKB-KW"/>
</dbReference>
<dbReference type="Gene3D" id="3.90.1300.10">
    <property type="entry name" value="Amidase signature (AS) domain"/>
    <property type="match status" value="1"/>
</dbReference>
<dbReference type="Gene3D" id="1.20.58.1700">
    <property type="match status" value="1"/>
</dbReference>
<dbReference type="InterPro" id="IPR023631">
    <property type="entry name" value="Amidase_dom"/>
</dbReference>
<accession>A0A243QEC9</accession>
<dbReference type="InterPro" id="IPR053844">
    <property type="entry name" value="AH_C"/>
</dbReference>
<dbReference type="RefSeq" id="WP_086534316.1">
    <property type="nucleotide sequence ID" value="NZ_NGFO01000004.1"/>
</dbReference>
<dbReference type="PANTHER" id="PTHR11895:SF169">
    <property type="entry name" value="GLUTAMYL-TRNA(GLN) AMIDOTRANSFERASE"/>
    <property type="match status" value="1"/>
</dbReference>
<protein>
    <submittedName>
        <fullName evidence="3">Allophanate hydrolase</fullName>
    </submittedName>
</protein>
<organism evidence="3 4">
    <name type="scientific">Gordonia lacunae</name>
    <dbReference type="NCBI Taxonomy" id="417102"/>
    <lineage>
        <taxon>Bacteria</taxon>
        <taxon>Bacillati</taxon>
        <taxon>Actinomycetota</taxon>
        <taxon>Actinomycetes</taxon>
        <taxon>Mycobacteriales</taxon>
        <taxon>Gordoniaceae</taxon>
        <taxon>Gordonia</taxon>
    </lineage>
</organism>
<proteinExistence type="predicted"/>
<comment type="caution">
    <text evidence="3">The sequence shown here is derived from an EMBL/GenBank/DDBJ whole genome shotgun (WGS) entry which is preliminary data.</text>
</comment>
<keyword evidence="3" id="KW-0378">Hydrolase</keyword>
<name>A0A243QEC9_9ACTN</name>
<dbReference type="InterPro" id="IPR036928">
    <property type="entry name" value="AS_sf"/>
</dbReference>